<feature type="transmembrane region" description="Helical" evidence="6">
    <location>
        <begin position="150"/>
        <end position="170"/>
    </location>
</feature>
<sequence>MRMKHFSREESSWMYYDWANSAYSIIITTAVFPLFYKNAAMKAGVSAADSTAYLGYTIAITTFILAMLGPILGTIADYRGMKKKFFAFFFTVGIASTASLVLIPSEQWLLLLILYTLTALGFSGSLVFYDAFLIDITTAERMNNVSARGFGLGYIGSTIPFLISIAIIVLAQTKTLPLSTVIASKLAFLITAVWWGVFSIPLFKHVHQKYYVEREPRIVRSSFKRLGQTLKHIRSYRALFLFLLAYFFYIDGVGTIISMSTAYGSDLGISSTSLLIILFVTQVVAAPFAVLYGRLAEKFTGKKMLYVGIFIYIIVCIYAYFLKTTLDFWILAMLVATSQGGIQALSRSYFAKLVPKRNANEFFGFYNIFGKFASILGPLLVGVTAQVSGNSSSGVFSLILLFIIGLILLKFVPETRTDAADHANDKNVDPSGINLPIMTHNNQDIP</sequence>
<keyword evidence="2" id="KW-0813">Transport</keyword>
<dbReference type="STRING" id="459525.SAMN04488137_2658"/>
<evidence type="ECO:0000256" key="3">
    <source>
        <dbReference type="ARBA" id="ARBA00022692"/>
    </source>
</evidence>
<keyword evidence="5 6" id="KW-0472">Membrane</keyword>
<organism evidence="8 9">
    <name type="scientific">Fictibacillus solisalsi</name>
    <dbReference type="NCBI Taxonomy" id="459525"/>
    <lineage>
        <taxon>Bacteria</taxon>
        <taxon>Bacillati</taxon>
        <taxon>Bacillota</taxon>
        <taxon>Bacilli</taxon>
        <taxon>Bacillales</taxon>
        <taxon>Fictibacillaceae</taxon>
        <taxon>Fictibacillus</taxon>
    </lineage>
</organism>
<evidence type="ECO:0000313" key="8">
    <source>
        <dbReference type="EMBL" id="SDM93456.1"/>
    </source>
</evidence>
<feature type="transmembrane region" description="Helical" evidence="6">
    <location>
        <begin position="109"/>
        <end position="129"/>
    </location>
</feature>
<name>A0A1G9XAJ1_9BACL</name>
<keyword evidence="9" id="KW-1185">Reference proteome</keyword>
<feature type="transmembrane region" description="Helical" evidence="6">
    <location>
        <begin position="328"/>
        <end position="350"/>
    </location>
</feature>
<dbReference type="SUPFAM" id="SSF103473">
    <property type="entry name" value="MFS general substrate transporter"/>
    <property type="match status" value="1"/>
</dbReference>
<dbReference type="AlphaFoldDB" id="A0A1G9XAJ1"/>
<feature type="transmembrane region" description="Helical" evidence="6">
    <location>
        <begin position="182"/>
        <end position="203"/>
    </location>
</feature>
<feature type="domain" description="Major facilitator superfamily (MFS) profile" evidence="7">
    <location>
        <begin position="238"/>
        <end position="446"/>
    </location>
</feature>
<comment type="subcellular location">
    <subcellularLocation>
        <location evidence="1">Cell membrane</location>
        <topology evidence="1">Multi-pass membrane protein</topology>
    </subcellularLocation>
</comment>
<dbReference type="EMBL" id="FNHW01000001">
    <property type="protein sequence ID" value="SDM93456.1"/>
    <property type="molecule type" value="Genomic_DNA"/>
</dbReference>
<dbReference type="InterPro" id="IPR020846">
    <property type="entry name" value="MFS_dom"/>
</dbReference>
<dbReference type="PANTHER" id="PTHR23519">
    <property type="entry name" value="AUTOPHAGY-RELATED PROTEIN 22"/>
    <property type="match status" value="1"/>
</dbReference>
<evidence type="ECO:0000256" key="1">
    <source>
        <dbReference type="ARBA" id="ARBA00004651"/>
    </source>
</evidence>
<feature type="transmembrane region" description="Helical" evidence="6">
    <location>
        <begin position="362"/>
        <end position="381"/>
    </location>
</feature>
<dbReference type="PROSITE" id="PS50850">
    <property type="entry name" value="MFS"/>
    <property type="match status" value="1"/>
</dbReference>
<feature type="transmembrane region" description="Helical" evidence="6">
    <location>
        <begin position="269"/>
        <end position="292"/>
    </location>
</feature>
<evidence type="ECO:0000256" key="5">
    <source>
        <dbReference type="ARBA" id="ARBA00023136"/>
    </source>
</evidence>
<evidence type="ECO:0000259" key="7">
    <source>
        <dbReference type="PROSITE" id="PS50850"/>
    </source>
</evidence>
<feature type="transmembrane region" description="Helical" evidence="6">
    <location>
        <begin position="304"/>
        <end position="322"/>
    </location>
</feature>
<dbReference type="InterPro" id="IPR036259">
    <property type="entry name" value="MFS_trans_sf"/>
</dbReference>
<dbReference type="GO" id="GO:0022857">
    <property type="term" value="F:transmembrane transporter activity"/>
    <property type="evidence" value="ECO:0007669"/>
    <property type="project" value="InterPro"/>
</dbReference>
<protein>
    <submittedName>
        <fullName evidence="8">MFS transporter, UMF1 family</fullName>
    </submittedName>
</protein>
<evidence type="ECO:0000313" key="9">
    <source>
        <dbReference type="Proteomes" id="UP000199544"/>
    </source>
</evidence>
<dbReference type="Gene3D" id="1.20.1250.20">
    <property type="entry name" value="MFS general substrate transporter like domains"/>
    <property type="match status" value="2"/>
</dbReference>
<dbReference type="InterPro" id="IPR050495">
    <property type="entry name" value="ATG22/LtaA_families"/>
</dbReference>
<dbReference type="GO" id="GO:0005886">
    <property type="term" value="C:plasma membrane"/>
    <property type="evidence" value="ECO:0007669"/>
    <property type="project" value="UniProtKB-SubCell"/>
</dbReference>
<reference evidence="9" key="1">
    <citation type="submission" date="2016-10" db="EMBL/GenBank/DDBJ databases">
        <authorList>
            <person name="Varghese N."/>
            <person name="Submissions S."/>
        </authorList>
    </citation>
    <scope>NUCLEOTIDE SEQUENCE [LARGE SCALE GENOMIC DNA]</scope>
    <source>
        <strain evidence="9">CGMCC 1.6854</strain>
    </source>
</reference>
<dbReference type="Pfam" id="PF11700">
    <property type="entry name" value="ATG22"/>
    <property type="match status" value="1"/>
</dbReference>
<gene>
    <name evidence="8" type="ORF">SAMN04488137_2658</name>
</gene>
<evidence type="ECO:0000256" key="4">
    <source>
        <dbReference type="ARBA" id="ARBA00022989"/>
    </source>
</evidence>
<dbReference type="PANTHER" id="PTHR23519:SF1">
    <property type="entry name" value="AUTOPHAGY-RELATED PROTEIN 22"/>
    <property type="match status" value="1"/>
</dbReference>
<feature type="transmembrane region" description="Helical" evidence="6">
    <location>
        <begin position="85"/>
        <end position="103"/>
    </location>
</feature>
<dbReference type="InterPro" id="IPR024671">
    <property type="entry name" value="Atg22-like"/>
</dbReference>
<accession>A0A1G9XAJ1</accession>
<feature type="transmembrane region" description="Helical" evidence="6">
    <location>
        <begin position="238"/>
        <end position="263"/>
    </location>
</feature>
<evidence type="ECO:0000256" key="6">
    <source>
        <dbReference type="SAM" id="Phobius"/>
    </source>
</evidence>
<feature type="transmembrane region" description="Helical" evidence="6">
    <location>
        <begin position="393"/>
        <end position="412"/>
    </location>
</feature>
<keyword evidence="3 6" id="KW-0812">Transmembrane</keyword>
<dbReference type="Proteomes" id="UP000199544">
    <property type="component" value="Unassembled WGS sequence"/>
</dbReference>
<proteinExistence type="predicted"/>
<feature type="transmembrane region" description="Helical" evidence="6">
    <location>
        <begin position="53"/>
        <end position="73"/>
    </location>
</feature>
<feature type="transmembrane region" description="Helical" evidence="6">
    <location>
        <begin position="21"/>
        <end position="41"/>
    </location>
</feature>
<evidence type="ECO:0000256" key="2">
    <source>
        <dbReference type="ARBA" id="ARBA00022448"/>
    </source>
</evidence>
<keyword evidence="4 6" id="KW-1133">Transmembrane helix</keyword>